<evidence type="ECO:0000313" key="12">
    <source>
        <dbReference type="Proteomes" id="UP000694871"/>
    </source>
</evidence>
<evidence type="ECO:0000256" key="5">
    <source>
        <dbReference type="ARBA" id="ARBA00022490"/>
    </source>
</evidence>
<evidence type="ECO:0000256" key="7">
    <source>
        <dbReference type="ARBA" id="ARBA00023273"/>
    </source>
</evidence>
<accession>A0ABM1JJQ9</accession>
<comment type="similarity">
    <text evidence="3">Belongs to the kizuna family.</text>
</comment>
<protein>
    <recommendedName>
        <fullName evidence="4">Centrosomal protein kizuna</fullName>
    </recommendedName>
    <alternativeName>
        <fullName evidence="9">Polo-like kinase 1 substrate 1</fullName>
    </alternativeName>
</protein>
<feature type="coiled-coil region" evidence="10">
    <location>
        <begin position="71"/>
        <end position="101"/>
    </location>
</feature>
<evidence type="ECO:0000256" key="10">
    <source>
        <dbReference type="SAM" id="Coils"/>
    </source>
</evidence>
<feature type="region of interest" description="Disordered" evidence="11">
    <location>
        <begin position="334"/>
        <end position="407"/>
    </location>
</feature>
<keyword evidence="12" id="KW-1185">Reference proteome</keyword>
<dbReference type="GeneID" id="107106119"/>
<feature type="region of interest" description="Disordered" evidence="11">
    <location>
        <begin position="293"/>
        <end position="318"/>
    </location>
</feature>
<dbReference type="PANTHER" id="PTHR16299">
    <property type="entry name" value="CENTROSOMAL PROTEIN KIZUNA"/>
    <property type="match status" value="1"/>
</dbReference>
<name>A0ABM1JJQ9_GEKJA</name>
<evidence type="ECO:0000313" key="13">
    <source>
        <dbReference type="RefSeq" id="XP_015261696.1"/>
    </source>
</evidence>
<proteinExistence type="inferred from homology"/>
<evidence type="ECO:0000256" key="6">
    <source>
        <dbReference type="ARBA" id="ARBA00023212"/>
    </source>
</evidence>
<comment type="function">
    <text evidence="8">Centrosomal protein required for establishing a robust mitotic centrosome architecture that can endure the forces that converge on the centrosomes during spindle formation. Required for stabilizing the expanded pericentriolar material around the centriole.</text>
</comment>
<evidence type="ECO:0000256" key="3">
    <source>
        <dbReference type="ARBA" id="ARBA00010767"/>
    </source>
</evidence>
<evidence type="ECO:0000256" key="2">
    <source>
        <dbReference type="ARBA" id="ARBA00004300"/>
    </source>
</evidence>
<dbReference type="PANTHER" id="PTHR16299:SF2">
    <property type="entry name" value="CENTROSOMAL PROTEIN KIZUNA"/>
    <property type="match status" value="1"/>
</dbReference>
<feature type="compositionally biased region" description="Low complexity" evidence="11">
    <location>
        <begin position="650"/>
        <end position="660"/>
    </location>
</feature>
<evidence type="ECO:0000256" key="11">
    <source>
        <dbReference type="SAM" id="MobiDB-lite"/>
    </source>
</evidence>
<organism evidence="12 13">
    <name type="scientific">Gekko japonicus</name>
    <name type="common">Schlegel's Japanese gecko</name>
    <dbReference type="NCBI Taxonomy" id="146911"/>
    <lineage>
        <taxon>Eukaryota</taxon>
        <taxon>Metazoa</taxon>
        <taxon>Chordata</taxon>
        <taxon>Craniata</taxon>
        <taxon>Vertebrata</taxon>
        <taxon>Euteleostomi</taxon>
        <taxon>Lepidosauria</taxon>
        <taxon>Squamata</taxon>
        <taxon>Bifurcata</taxon>
        <taxon>Gekkota</taxon>
        <taxon>Gekkonidae</taxon>
        <taxon>Gekkoninae</taxon>
        <taxon>Gekko</taxon>
    </lineage>
</organism>
<evidence type="ECO:0000256" key="8">
    <source>
        <dbReference type="ARBA" id="ARBA00024919"/>
    </source>
</evidence>
<gene>
    <name evidence="13" type="primary">KIZ</name>
</gene>
<dbReference type="RefSeq" id="XP_015261696.1">
    <property type="nucleotide sequence ID" value="XM_015406210.1"/>
</dbReference>
<reference evidence="13" key="1">
    <citation type="submission" date="2025-08" db="UniProtKB">
        <authorList>
            <consortium name="RefSeq"/>
        </authorList>
    </citation>
    <scope>IDENTIFICATION</scope>
</reference>
<dbReference type="Proteomes" id="UP000694871">
    <property type="component" value="Unplaced"/>
</dbReference>
<dbReference type="InterPro" id="IPR026742">
    <property type="entry name" value="Centrosomal_kizuma"/>
</dbReference>
<sequence>MCGASSSSAAGDGGSGYDEKLRRIQVHLRDRSKQKHTKLKRYLKEICERQKKSLLRNQDLLKEFDCIEAHIRKFASRSESLQKLKAEYERQVKSRLALQKNSTLKDDGEDNVKQLTMAEARQAGINTRTAMSTGLYHTATIFMGRQMSAVSDADDFGELQKSSQLTKSFSIPDPHAHTQPSQSSSVTDSCVVQTNSDLQCLNQSDKTHGRTYLPAGAEMPVTSGVSSENGRTCGVTVERQANNCGSNFMESKESPEVNSLLHGRLSPENKGSSFKSDSLRGSVGKVLTHEHSVLNEQGSKRPISLTFHPEEAVSGNEYSREKFPVLRESLQLASGAQVEENESLDESSDLTVSLSEEEEEDEEPFKQQKSMGDVGSKTSLETASATHNKEAPPKEGPPCSYTSSPEASAGSPVRGCLSFEGLCSVLQHIEEMTARVASECLMLYKSKPVNSAELEALISICNQTGSLEQEDLEVCEALVLHQLQRLLQSTMNGCLLPEEALNDKSGMLGEKQTRPELSSYFARIWERLNKHVMFLKEHNVVLTQEVKDMLATLLVLERNKQDSLVMSLLKENCPEECVDESSPCSNVTSCSSQANKIKHENHTQLLGSNGAREHEVTNWSEDESKEESLVEKIPVSGLNIDGRSLKEQKSNATSSEASFSSREKRSPLSRDENQKGKIAVIKSKAFWGDSDDSNSDIEAALRPQAHSSREDDFSDFYD</sequence>
<feature type="compositionally biased region" description="Polar residues" evidence="11">
    <location>
        <begin position="178"/>
        <end position="189"/>
    </location>
</feature>
<comment type="subcellular location">
    <subcellularLocation>
        <location evidence="1">Cytoplasm</location>
        <location evidence="1">Cytoskeleton</location>
        <location evidence="1">Cilium basal body</location>
    </subcellularLocation>
    <subcellularLocation>
        <location evidence="2">Cytoplasm</location>
        <location evidence="2">Cytoskeleton</location>
        <location evidence="2">Microtubule organizing center</location>
        <location evidence="2">Centrosome</location>
    </subcellularLocation>
</comment>
<keyword evidence="10" id="KW-0175">Coiled coil</keyword>
<feature type="region of interest" description="Disordered" evidence="11">
    <location>
        <begin position="168"/>
        <end position="189"/>
    </location>
</feature>
<keyword evidence="6" id="KW-0206">Cytoskeleton</keyword>
<feature type="compositionally biased region" description="Acidic residues" evidence="11">
    <location>
        <begin position="339"/>
        <end position="348"/>
    </location>
</feature>
<feature type="compositionally biased region" description="Polar residues" evidence="11">
    <location>
        <begin position="376"/>
        <end position="386"/>
    </location>
</feature>
<evidence type="ECO:0000256" key="9">
    <source>
        <dbReference type="ARBA" id="ARBA00031153"/>
    </source>
</evidence>
<feature type="region of interest" description="Disordered" evidence="11">
    <location>
        <begin position="601"/>
        <end position="718"/>
    </location>
</feature>
<feature type="compositionally biased region" description="Basic and acidic residues" evidence="11">
    <location>
        <begin position="661"/>
        <end position="675"/>
    </location>
</feature>
<keyword evidence="5" id="KW-0963">Cytoplasm</keyword>
<keyword evidence="7" id="KW-0966">Cell projection</keyword>
<evidence type="ECO:0000256" key="1">
    <source>
        <dbReference type="ARBA" id="ARBA00004120"/>
    </source>
</evidence>
<evidence type="ECO:0000256" key="4">
    <source>
        <dbReference type="ARBA" id="ARBA00013872"/>
    </source>
</evidence>